<keyword evidence="3" id="KW-1185">Reference proteome</keyword>
<sequence length="107" mass="12091">MVRQCAWCLRLIDNDGERLSPLPLPKLYEASHGICGVCGMQWLEQVIESEGSQDTLKGHDDDTSNDTDRPVVERPEPITQMVLQLQGQLPEGKPKPGLRRLNMIRIK</sequence>
<feature type="compositionally biased region" description="Basic and acidic residues" evidence="1">
    <location>
        <begin position="56"/>
        <end position="75"/>
    </location>
</feature>
<protein>
    <submittedName>
        <fullName evidence="2">Uncharacterized protein</fullName>
    </submittedName>
</protein>
<dbReference type="Proteomes" id="UP000287171">
    <property type="component" value="Unassembled WGS sequence"/>
</dbReference>
<comment type="caution">
    <text evidence="2">The sequence shown here is derived from an EMBL/GenBank/DDBJ whole genome shotgun (WGS) entry which is preliminary data.</text>
</comment>
<evidence type="ECO:0000313" key="3">
    <source>
        <dbReference type="Proteomes" id="UP000287171"/>
    </source>
</evidence>
<gene>
    <name evidence="2" type="ORF">KDA_21880</name>
</gene>
<dbReference type="RefSeq" id="WP_126627124.1">
    <property type="nucleotide sequence ID" value="NZ_BIFT01000001.1"/>
</dbReference>
<dbReference type="OrthoDB" id="164163at2"/>
<dbReference type="AlphaFoldDB" id="A0A402B5T3"/>
<reference evidence="3" key="1">
    <citation type="submission" date="2018-12" db="EMBL/GenBank/DDBJ databases">
        <title>Tengunoibacter tsumagoiensis gen. nov., sp. nov., Dictyobacter kobayashii sp. nov., D. alpinus sp. nov., and D. joshuensis sp. nov. and description of Dictyobacteraceae fam. nov. within the order Ktedonobacterales isolated from Tengu-no-mugimeshi.</title>
        <authorList>
            <person name="Wang C.M."/>
            <person name="Zheng Y."/>
            <person name="Sakai Y."/>
            <person name="Toyoda A."/>
            <person name="Minakuchi Y."/>
            <person name="Abe K."/>
            <person name="Yokota A."/>
            <person name="Yabe S."/>
        </authorList>
    </citation>
    <scope>NUCLEOTIDE SEQUENCE [LARGE SCALE GENOMIC DNA]</scope>
    <source>
        <strain evidence="3">Uno16</strain>
    </source>
</reference>
<feature type="region of interest" description="Disordered" evidence="1">
    <location>
        <begin position="49"/>
        <end position="75"/>
    </location>
</feature>
<evidence type="ECO:0000313" key="2">
    <source>
        <dbReference type="EMBL" id="GCE26704.1"/>
    </source>
</evidence>
<accession>A0A402B5T3</accession>
<evidence type="ECO:0000256" key="1">
    <source>
        <dbReference type="SAM" id="MobiDB-lite"/>
    </source>
</evidence>
<organism evidence="2 3">
    <name type="scientific">Dictyobacter alpinus</name>
    <dbReference type="NCBI Taxonomy" id="2014873"/>
    <lineage>
        <taxon>Bacteria</taxon>
        <taxon>Bacillati</taxon>
        <taxon>Chloroflexota</taxon>
        <taxon>Ktedonobacteria</taxon>
        <taxon>Ktedonobacterales</taxon>
        <taxon>Dictyobacteraceae</taxon>
        <taxon>Dictyobacter</taxon>
    </lineage>
</organism>
<name>A0A402B5T3_9CHLR</name>
<dbReference type="EMBL" id="BIFT01000001">
    <property type="protein sequence ID" value="GCE26704.1"/>
    <property type="molecule type" value="Genomic_DNA"/>
</dbReference>
<proteinExistence type="predicted"/>